<dbReference type="Proteomes" id="UP000027138">
    <property type="component" value="Unassembled WGS sequence"/>
</dbReference>
<organism evidence="1 2">
    <name type="scientific">Jatropha curcas</name>
    <name type="common">Barbados nut</name>
    <dbReference type="NCBI Taxonomy" id="180498"/>
    <lineage>
        <taxon>Eukaryota</taxon>
        <taxon>Viridiplantae</taxon>
        <taxon>Streptophyta</taxon>
        <taxon>Embryophyta</taxon>
        <taxon>Tracheophyta</taxon>
        <taxon>Spermatophyta</taxon>
        <taxon>Magnoliopsida</taxon>
        <taxon>eudicotyledons</taxon>
        <taxon>Gunneridae</taxon>
        <taxon>Pentapetalae</taxon>
        <taxon>rosids</taxon>
        <taxon>fabids</taxon>
        <taxon>Malpighiales</taxon>
        <taxon>Euphorbiaceae</taxon>
        <taxon>Crotonoideae</taxon>
        <taxon>Jatropheae</taxon>
        <taxon>Jatropha</taxon>
    </lineage>
</organism>
<gene>
    <name evidence="1" type="ORF">JCGZ_12697</name>
</gene>
<name>A0A067KDW0_JATCU</name>
<reference evidence="1 2" key="1">
    <citation type="journal article" date="2014" name="PLoS ONE">
        <title>Global Analysis of Gene Expression Profiles in Physic Nut (Jatropha curcas L.) Seedlings Exposed to Salt Stress.</title>
        <authorList>
            <person name="Zhang L."/>
            <person name="Zhang C."/>
            <person name="Wu P."/>
            <person name="Chen Y."/>
            <person name="Li M."/>
            <person name="Jiang H."/>
            <person name="Wu G."/>
        </authorList>
    </citation>
    <scope>NUCLEOTIDE SEQUENCE [LARGE SCALE GENOMIC DNA]</scope>
    <source>
        <strain evidence="2">cv. GZQX0401</strain>
        <tissue evidence="1">Young leaves</tissue>
    </source>
</reference>
<accession>A0A067KDW0</accession>
<dbReference type="AlphaFoldDB" id="A0A067KDW0"/>
<proteinExistence type="predicted"/>
<protein>
    <submittedName>
        <fullName evidence="1">Uncharacterized protein</fullName>
    </submittedName>
</protein>
<evidence type="ECO:0000313" key="2">
    <source>
        <dbReference type="Proteomes" id="UP000027138"/>
    </source>
</evidence>
<evidence type="ECO:0000313" key="1">
    <source>
        <dbReference type="EMBL" id="KDP34416.1"/>
    </source>
</evidence>
<dbReference type="EMBL" id="KK914530">
    <property type="protein sequence ID" value="KDP34416.1"/>
    <property type="molecule type" value="Genomic_DNA"/>
</dbReference>
<keyword evidence="2" id="KW-1185">Reference proteome</keyword>
<dbReference type="OrthoDB" id="1737947at2759"/>
<sequence>MDPVEQKIVALRRSLSTQEAIVGELSEQIDNIVQENEEITQAAKGMITELGKALLEEL</sequence>